<dbReference type="Pfam" id="PF00326">
    <property type="entry name" value="Peptidase_S9"/>
    <property type="match status" value="1"/>
</dbReference>
<evidence type="ECO:0000256" key="4">
    <source>
        <dbReference type="ARBA" id="ARBA00022825"/>
    </source>
</evidence>
<feature type="region of interest" description="Disordered" evidence="5">
    <location>
        <begin position="1"/>
        <end position="22"/>
    </location>
</feature>
<dbReference type="Gene3D" id="2.130.10.120">
    <property type="entry name" value="Prolyl oligopeptidase, N-terminal domain"/>
    <property type="match status" value="1"/>
</dbReference>
<dbReference type="Proteomes" id="UP000315628">
    <property type="component" value="Unassembled WGS sequence"/>
</dbReference>
<accession>A0A560WAB6</accession>
<dbReference type="SUPFAM" id="SSF50993">
    <property type="entry name" value="Peptidase/esterase 'gauge' domain"/>
    <property type="match status" value="1"/>
</dbReference>
<dbReference type="EMBL" id="VIUW01000003">
    <property type="protein sequence ID" value="TWD14490.1"/>
    <property type="molecule type" value="Genomic_DNA"/>
</dbReference>
<dbReference type="InterPro" id="IPR029058">
    <property type="entry name" value="AB_hydrolase_fold"/>
</dbReference>
<dbReference type="OrthoDB" id="9801421at2"/>
<dbReference type="InterPro" id="IPR023302">
    <property type="entry name" value="Pept_S9A_N"/>
</dbReference>
<dbReference type="GO" id="GO:0006508">
    <property type="term" value="P:proteolysis"/>
    <property type="evidence" value="ECO:0007669"/>
    <property type="project" value="UniProtKB-KW"/>
</dbReference>
<dbReference type="PANTHER" id="PTHR11757:SF19">
    <property type="entry name" value="PROLYL ENDOPEPTIDASE-LIKE"/>
    <property type="match status" value="1"/>
</dbReference>
<evidence type="ECO:0000256" key="2">
    <source>
        <dbReference type="ARBA" id="ARBA00022670"/>
    </source>
</evidence>
<evidence type="ECO:0000313" key="8">
    <source>
        <dbReference type="EMBL" id="TWD14490.1"/>
    </source>
</evidence>
<keyword evidence="3" id="KW-0378">Hydrolase</keyword>
<reference evidence="8 9" key="1">
    <citation type="submission" date="2019-06" db="EMBL/GenBank/DDBJ databases">
        <title>Sequencing the genomes of 1000 actinobacteria strains.</title>
        <authorList>
            <person name="Klenk H.-P."/>
        </authorList>
    </citation>
    <scope>NUCLEOTIDE SEQUENCE [LARGE SCALE GENOMIC DNA]</scope>
    <source>
        <strain evidence="8 9">DSM 18935</strain>
    </source>
</reference>
<dbReference type="PRINTS" id="PR00862">
    <property type="entry name" value="PROLIGOPTASE"/>
</dbReference>
<evidence type="ECO:0000259" key="6">
    <source>
        <dbReference type="Pfam" id="PF00326"/>
    </source>
</evidence>
<gene>
    <name evidence="8" type="ORF">FB557_1900</name>
</gene>
<dbReference type="SUPFAM" id="SSF53474">
    <property type="entry name" value="alpha/beta-Hydrolases"/>
    <property type="match status" value="1"/>
</dbReference>
<evidence type="ECO:0000313" key="9">
    <source>
        <dbReference type="Proteomes" id="UP000315628"/>
    </source>
</evidence>
<evidence type="ECO:0000256" key="3">
    <source>
        <dbReference type="ARBA" id="ARBA00022801"/>
    </source>
</evidence>
<evidence type="ECO:0000256" key="1">
    <source>
        <dbReference type="ARBA" id="ARBA00005228"/>
    </source>
</evidence>
<proteinExistence type="inferred from homology"/>
<dbReference type="AlphaFoldDB" id="A0A560WAB6"/>
<feature type="domain" description="Peptidase S9 prolyl oligopeptidase catalytic" evidence="6">
    <location>
        <begin position="491"/>
        <end position="710"/>
    </location>
</feature>
<dbReference type="PANTHER" id="PTHR11757">
    <property type="entry name" value="PROTEASE FAMILY S9A OLIGOPEPTIDASE"/>
    <property type="match status" value="1"/>
</dbReference>
<keyword evidence="9" id="KW-1185">Reference proteome</keyword>
<evidence type="ECO:0000259" key="7">
    <source>
        <dbReference type="Pfam" id="PF02897"/>
    </source>
</evidence>
<feature type="domain" description="Peptidase S9A N-terminal" evidence="7">
    <location>
        <begin position="11"/>
        <end position="433"/>
    </location>
</feature>
<dbReference type="GO" id="GO:0004252">
    <property type="term" value="F:serine-type endopeptidase activity"/>
    <property type="evidence" value="ECO:0007669"/>
    <property type="project" value="InterPro"/>
</dbReference>
<dbReference type="RefSeq" id="WP_144857354.1">
    <property type="nucleotide sequence ID" value="NZ_BAAAYT010000005.1"/>
</dbReference>
<organism evidence="8 9">
    <name type="scientific">Marihabitans asiaticum</name>
    <dbReference type="NCBI Taxonomy" id="415218"/>
    <lineage>
        <taxon>Bacteria</taxon>
        <taxon>Bacillati</taxon>
        <taxon>Actinomycetota</taxon>
        <taxon>Actinomycetes</taxon>
        <taxon>Micrococcales</taxon>
        <taxon>Intrasporangiaceae</taxon>
        <taxon>Marihabitans</taxon>
    </lineage>
</organism>
<comment type="similarity">
    <text evidence="1">Belongs to the peptidase S9A family.</text>
</comment>
<keyword evidence="4" id="KW-0720">Serine protease</keyword>
<name>A0A560WAB6_9MICO</name>
<dbReference type="Pfam" id="PF02897">
    <property type="entry name" value="Peptidase_S9_N"/>
    <property type="match status" value="1"/>
</dbReference>
<sequence length="715" mass="79183">MGEQSPARPTPPVARTGSWRREHHGQVFEDPYEWLRDGDSAEVLEHLRAENAYAEAMTDHLEPVRQEIVQEIRSRTLETDLTVPMPAGPWWYYTRTVEGLQYGIHCRAPLRDRSDVPDLEPGAALPGEQVLLDENAVAEGHDFFALGAFEVSPDHTRLAYSVDTAGDERFDVVVLDIASGEVLDDAISGAGYGAVFSRDGSHLFTVRVDQAWRPYQVWRHEVGSAASGDVLVHQEDDERFWMGIAPSRDDRWVVIALGSRTTSETHLIDADDPTGPARCVSPREEGVEYEVEPAADHLLITHNRRHREWDLSWAPLDSTSSEDWQPLLERVDGERFLHAEAYDDFAVLSLRKDGVPAARVLPRTTRSAPFAGSDYAAPHDLVVSEDPMATLGLIGAADPDTDRVRVTHESWVSPRTVLDVVVATGEQVTLKQQPVLGVDLKDYEQRREWVSAEDGTTIPLSIVTRRGVVPDGSNPGWLTGYGSYEISLDPYFSIARLSLLDRGVVYAVAHVRGGGEMGRAWYEDGRLERKQNTFTDFVDCGRHLVESGWVAQDRLAAEGGSAGGLLVGAAANLAPQLWRSVLAAVPFVDALTTILRPELPLTVGEWDEWGDPLHHAEVYDYMRGYSPYENVAATAYPAILATTSLNDTRVSFTEPAKWVARLRDLTTNDPATAPILLRTEMVAGHGGRSGRYAAWEQTAWEWAWQLDQIGACTVG</sequence>
<dbReference type="InterPro" id="IPR051543">
    <property type="entry name" value="Serine_Peptidase_S9A"/>
</dbReference>
<dbReference type="Gene3D" id="3.40.50.1820">
    <property type="entry name" value="alpha/beta hydrolase"/>
    <property type="match status" value="1"/>
</dbReference>
<protein>
    <submittedName>
        <fullName evidence="8">Oligopeptidase B</fullName>
    </submittedName>
</protein>
<dbReference type="InterPro" id="IPR002470">
    <property type="entry name" value="Peptidase_S9A"/>
</dbReference>
<evidence type="ECO:0000256" key="5">
    <source>
        <dbReference type="SAM" id="MobiDB-lite"/>
    </source>
</evidence>
<comment type="caution">
    <text evidence="8">The sequence shown here is derived from an EMBL/GenBank/DDBJ whole genome shotgun (WGS) entry which is preliminary data.</text>
</comment>
<keyword evidence="2" id="KW-0645">Protease</keyword>
<dbReference type="InterPro" id="IPR001375">
    <property type="entry name" value="Peptidase_S9_cat"/>
</dbReference>